<sequence length="173" mass="19415">MSLAKILYRVINKKEPPEDYNYSIFGLIMKPIRKWLTNTVASNCPFNKLRIWLYRLAGFKIGKNTFIGMHCYLDDMCYDLLTFGDDVIVSYGVYFACHGRNQGHLSIHVDDRAYIGMRASIISKNADGQSQGVRIGKDSVIGACTLVNRNIPDGATAVGTPCRIIKEKVNSDE</sequence>
<dbReference type="CDD" id="cd04647">
    <property type="entry name" value="LbH_MAT_like"/>
    <property type="match status" value="1"/>
</dbReference>
<dbReference type="PANTHER" id="PTHR43300">
    <property type="entry name" value="ACETYLTRANSFERASE"/>
    <property type="match status" value="1"/>
</dbReference>
<evidence type="ECO:0000313" key="2">
    <source>
        <dbReference type="Proteomes" id="UP000289794"/>
    </source>
</evidence>
<dbReference type="InterPro" id="IPR011004">
    <property type="entry name" value="Trimer_LpxA-like_sf"/>
</dbReference>
<dbReference type="PANTHER" id="PTHR43300:SF11">
    <property type="entry name" value="ACETYLTRANSFERASE RV3034C-RELATED"/>
    <property type="match status" value="1"/>
</dbReference>
<reference evidence="1 2" key="1">
    <citation type="submission" date="2019-01" db="EMBL/GenBank/DDBJ databases">
        <title>PMF-metabolizing Aryl O-demethylase.</title>
        <authorList>
            <person name="Kim M."/>
        </authorList>
    </citation>
    <scope>NUCLEOTIDE SEQUENCE [LARGE SCALE GENOMIC DNA]</scope>
    <source>
        <strain evidence="1 2">PMF1</strain>
    </source>
</reference>
<protein>
    <submittedName>
        <fullName evidence="1">Acetyltransferase</fullName>
        <ecNumber evidence="1">2.3.1.-</ecNumber>
    </submittedName>
</protein>
<gene>
    <name evidence="1" type="ORF">PMF13cell1_00171</name>
</gene>
<keyword evidence="1" id="KW-0808">Transferase</keyword>
<dbReference type="KEGG" id="bpro:PMF13cell1_00171"/>
<organism evidence="1 2">
    <name type="scientific">Blautia producta</name>
    <dbReference type="NCBI Taxonomy" id="33035"/>
    <lineage>
        <taxon>Bacteria</taxon>
        <taxon>Bacillati</taxon>
        <taxon>Bacillota</taxon>
        <taxon>Clostridia</taxon>
        <taxon>Lachnospirales</taxon>
        <taxon>Lachnospiraceae</taxon>
        <taxon>Blautia</taxon>
    </lineage>
</organism>
<dbReference type="RefSeq" id="WP_118635433.1">
    <property type="nucleotide sequence ID" value="NZ_CP035945.1"/>
</dbReference>
<dbReference type="EMBL" id="CP035945">
    <property type="protein sequence ID" value="QBE94678.1"/>
    <property type="molecule type" value="Genomic_DNA"/>
</dbReference>
<dbReference type="Proteomes" id="UP000289794">
    <property type="component" value="Chromosome"/>
</dbReference>
<accession>A0A4V0Z6W1</accession>
<proteinExistence type="predicted"/>
<evidence type="ECO:0000313" key="1">
    <source>
        <dbReference type="EMBL" id="QBE94678.1"/>
    </source>
</evidence>
<dbReference type="Gene3D" id="2.160.10.10">
    <property type="entry name" value="Hexapeptide repeat proteins"/>
    <property type="match status" value="1"/>
</dbReference>
<dbReference type="AlphaFoldDB" id="A0A4V0Z6W1"/>
<dbReference type="GO" id="GO:0016746">
    <property type="term" value="F:acyltransferase activity"/>
    <property type="evidence" value="ECO:0007669"/>
    <property type="project" value="UniProtKB-KW"/>
</dbReference>
<keyword evidence="1" id="KW-0012">Acyltransferase</keyword>
<dbReference type="SUPFAM" id="SSF51161">
    <property type="entry name" value="Trimeric LpxA-like enzymes"/>
    <property type="match status" value="1"/>
</dbReference>
<name>A0A4V0Z6W1_9FIRM</name>
<dbReference type="EC" id="2.3.1.-" evidence="1"/>
<dbReference type="InterPro" id="IPR050179">
    <property type="entry name" value="Trans_hexapeptide_repeat"/>
</dbReference>